<accession>T1H1S0</accession>
<reference evidence="2" key="1">
    <citation type="submission" date="2013-02" db="EMBL/GenBank/DDBJ databases">
        <authorList>
            <person name="Hughes D."/>
        </authorList>
    </citation>
    <scope>NUCLEOTIDE SEQUENCE</scope>
    <source>
        <strain>Durham</strain>
        <strain evidence="2">NC isolate 2 -- Noor lab</strain>
    </source>
</reference>
<evidence type="ECO:0000313" key="2">
    <source>
        <dbReference type="Proteomes" id="UP000015102"/>
    </source>
</evidence>
<dbReference type="Proteomes" id="UP000015102">
    <property type="component" value="Unassembled WGS sequence"/>
</dbReference>
<organism evidence="1 2">
    <name type="scientific">Megaselia scalaris</name>
    <name type="common">Humpbacked fly</name>
    <name type="synonym">Phora scalaris</name>
    <dbReference type="NCBI Taxonomy" id="36166"/>
    <lineage>
        <taxon>Eukaryota</taxon>
        <taxon>Metazoa</taxon>
        <taxon>Ecdysozoa</taxon>
        <taxon>Arthropoda</taxon>
        <taxon>Hexapoda</taxon>
        <taxon>Insecta</taxon>
        <taxon>Pterygota</taxon>
        <taxon>Neoptera</taxon>
        <taxon>Endopterygota</taxon>
        <taxon>Diptera</taxon>
        <taxon>Brachycera</taxon>
        <taxon>Muscomorpha</taxon>
        <taxon>Platypezoidea</taxon>
        <taxon>Phoridae</taxon>
        <taxon>Megaseliini</taxon>
        <taxon>Megaselia</taxon>
    </lineage>
</organism>
<name>T1H1S0_MEGSC</name>
<dbReference type="EMBL" id="CAQQ02385553">
    <property type="status" value="NOT_ANNOTATED_CDS"/>
    <property type="molecule type" value="Genomic_DNA"/>
</dbReference>
<protein>
    <recommendedName>
        <fullName evidence="3">Reverse transcriptase domain-containing protein</fullName>
    </recommendedName>
</protein>
<evidence type="ECO:0000313" key="1">
    <source>
        <dbReference type="EnsemblMetazoa" id="MESCA010138-PA"/>
    </source>
</evidence>
<evidence type="ECO:0008006" key="3">
    <source>
        <dbReference type="Google" id="ProtNLM"/>
    </source>
</evidence>
<dbReference type="HOGENOM" id="CLU_1572422_0_0_1"/>
<keyword evidence="2" id="KW-1185">Reference proteome</keyword>
<dbReference type="EMBL" id="CAQQ02385554">
    <property type="status" value="NOT_ANNOTATED_CDS"/>
    <property type="molecule type" value="Genomic_DNA"/>
</dbReference>
<reference evidence="1" key="2">
    <citation type="submission" date="2015-06" db="UniProtKB">
        <authorList>
            <consortium name="EnsemblMetazoa"/>
        </authorList>
    </citation>
    <scope>IDENTIFICATION</scope>
</reference>
<proteinExistence type="predicted"/>
<dbReference type="AlphaFoldDB" id="T1H1S0"/>
<sequence>MHTTPNINADSNLTSADVRVQLSDPHSSWRYSLTFVLRDNCLDHSSLIRIRFRICNKEEKTPSTITEVGKAIERLKNYKNTGTDDIRLQYPRESHQTMTLRNTWSCVRAANGISLILQTMLGFRQGYALSCSIFYNLLETIVRAAKIKIFSKSTGVRTAFQGLSIESKSR</sequence>
<dbReference type="EnsemblMetazoa" id="MESCA010138-RA">
    <property type="protein sequence ID" value="MESCA010138-PA"/>
    <property type="gene ID" value="MESCA010138"/>
</dbReference>